<reference evidence="1" key="1">
    <citation type="submission" date="2020-07" db="EMBL/GenBank/DDBJ databases">
        <authorList>
            <person name="Pettersson B.M.F."/>
            <person name="Behra P.R.K."/>
            <person name="Ramesh M."/>
            <person name="Das S."/>
            <person name="Dasgupta S."/>
            <person name="Kirsebom L.A."/>
        </authorList>
    </citation>
    <scope>NUCLEOTIDE SEQUENCE</scope>
    <source>
        <strain evidence="1">DSM 44838</strain>
    </source>
</reference>
<protein>
    <submittedName>
        <fullName evidence="1">DUF4177 domain-containing protein</fullName>
    </submittedName>
</protein>
<proteinExistence type="predicted"/>
<dbReference type="Proteomes" id="UP001141629">
    <property type="component" value="Unassembled WGS sequence"/>
</dbReference>
<name>A0A9X2Z668_9MYCO</name>
<organism evidence="1 2">
    <name type="scientific">Mycobacterium yunnanensis</name>
    <dbReference type="NCBI Taxonomy" id="368477"/>
    <lineage>
        <taxon>Bacteria</taxon>
        <taxon>Bacillati</taxon>
        <taxon>Actinomycetota</taxon>
        <taxon>Actinomycetes</taxon>
        <taxon>Mycobacteriales</taxon>
        <taxon>Mycobacteriaceae</taxon>
        <taxon>Mycobacterium</taxon>
    </lineage>
</organism>
<sequence length="53" mass="6043">MSEPTRWEYVTVALLTHATKQILDQWGEDGWELVSVVPGPTGEQLVAYMKRPK</sequence>
<dbReference type="EMBL" id="JACKVK010000009">
    <property type="protein sequence ID" value="MCV7422357.1"/>
    <property type="molecule type" value="Genomic_DNA"/>
</dbReference>
<accession>A0A9X2Z668</accession>
<evidence type="ECO:0000313" key="1">
    <source>
        <dbReference type="EMBL" id="MCV7422357.1"/>
    </source>
</evidence>
<keyword evidence="2" id="KW-1185">Reference proteome</keyword>
<dbReference type="AlphaFoldDB" id="A0A9X2Z668"/>
<gene>
    <name evidence="1" type="ORF">H7K45_17555</name>
</gene>
<dbReference type="RefSeq" id="WP_263997194.1">
    <property type="nucleotide sequence ID" value="NZ_JACKVK010000009.1"/>
</dbReference>
<comment type="caution">
    <text evidence="1">The sequence shown here is derived from an EMBL/GenBank/DDBJ whole genome shotgun (WGS) entry which is preliminary data.</text>
</comment>
<reference evidence="1" key="2">
    <citation type="journal article" date="2022" name="BMC Genomics">
        <title>Comparative genome analysis of mycobacteria focusing on tRNA and non-coding RNA.</title>
        <authorList>
            <person name="Behra P.R.K."/>
            <person name="Pettersson B.M.F."/>
            <person name="Ramesh M."/>
            <person name="Das S."/>
            <person name="Dasgupta S."/>
            <person name="Kirsebom L.A."/>
        </authorList>
    </citation>
    <scope>NUCLEOTIDE SEQUENCE</scope>
    <source>
        <strain evidence="1">DSM 44838</strain>
    </source>
</reference>
<evidence type="ECO:0000313" key="2">
    <source>
        <dbReference type="Proteomes" id="UP001141629"/>
    </source>
</evidence>